<gene>
    <name evidence="2" type="ORF">ANE_LOCUS21829</name>
</gene>
<dbReference type="Proteomes" id="UP000489600">
    <property type="component" value="Unassembled WGS sequence"/>
</dbReference>
<sequence length="222" mass="25090">MVAHSFRLVSVEGNSRRFNLQLREGERSPVDPPMWLDASADGGEYFYVIHDGVGRVRSCWSNIGVVPKNVIPDESFSGVFYELDKSFMNTALLLHPRNLQLLMVALRMFDFFQEVPDESSDEEDNENPPPAPVPAPGSSSQVLVQAVQPSELLREQKYLAAEIEATKYRLEKLQARYVQVQHSLQGTRPTNEAGCSRNVRTRPTDEAGCSRNVRCYRSRRSS</sequence>
<dbReference type="AlphaFoldDB" id="A0A565CCK0"/>
<feature type="region of interest" description="Disordered" evidence="1">
    <location>
        <begin position="187"/>
        <end position="206"/>
    </location>
</feature>
<accession>A0A565CCK0</accession>
<evidence type="ECO:0000313" key="3">
    <source>
        <dbReference type="Proteomes" id="UP000489600"/>
    </source>
</evidence>
<name>A0A565CCK0_9BRAS</name>
<feature type="region of interest" description="Disordered" evidence="1">
    <location>
        <begin position="116"/>
        <end position="140"/>
    </location>
</feature>
<protein>
    <submittedName>
        <fullName evidence="2">Uncharacterized protein</fullName>
    </submittedName>
</protein>
<comment type="caution">
    <text evidence="2">The sequence shown here is derived from an EMBL/GenBank/DDBJ whole genome shotgun (WGS) entry which is preliminary data.</text>
</comment>
<keyword evidence="3" id="KW-1185">Reference proteome</keyword>
<feature type="compositionally biased region" description="Acidic residues" evidence="1">
    <location>
        <begin position="116"/>
        <end position="126"/>
    </location>
</feature>
<evidence type="ECO:0000313" key="2">
    <source>
        <dbReference type="EMBL" id="VVB11385.1"/>
    </source>
</evidence>
<organism evidence="2 3">
    <name type="scientific">Arabis nemorensis</name>
    <dbReference type="NCBI Taxonomy" id="586526"/>
    <lineage>
        <taxon>Eukaryota</taxon>
        <taxon>Viridiplantae</taxon>
        <taxon>Streptophyta</taxon>
        <taxon>Embryophyta</taxon>
        <taxon>Tracheophyta</taxon>
        <taxon>Spermatophyta</taxon>
        <taxon>Magnoliopsida</taxon>
        <taxon>eudicotyledons</taxon>
        <taxon>Gunneridae</taxon>
        <taxon>Pentapetalae</taxon>
        <taxon>rosids</taxon>
        <taxon>malvids</taxon>
        <taxon>Brassicales</taxon>
        <taxon>Brassicaceae</taxon>
        <taxon>Arabideae</taxon>
        <taxon>Arabis</taxon>
    </lineage>
</organism>
<proteinExistence type="predicted"/>
<evidence type="ECO:0000256" key="1">
    <source>
        <dbReference type="SAM" id="MobiDB-lite"/>
    </source>
</evidence>
<dbReference type="EMBL" id="CABITT030000007">
    <property type="protein sequence ID" value="VVB11385.1"/>
    <property type="molecule type" value="Genomic_DNA"/>
</dbReference>
<reference evidence="2" key="1">
    <citation type="submission" date="2019-07" db="EMBL/GenBank/DDBJ databases">
        <authorList>
            <person name="Dittberner H."/>
        </authorList>
    </citation>
    <scope>NUCLEOTIDE SEQUENCE [LARGE SCALE GENOMIC DNA]</scope>
</reference>